<dbReference type="OrthoDB" id="1433466at2759"/>
<feature type="compositionally biased region" description="Basic and acidic residues" evidence="1">
    <location>
        <begin position="46"/>
        <end position="86"/>
    </location>
</feature>
<dbReference type="Proteomes" id="UP000245207">
    <property type="component" value="Unassembled WGS sequence"/>
</dbReference>
<dbReference type="AlphaFoldDB" id="A0A2U1MWV2"/>
<evidence type="ECO:0000256" key="1">
    <source>
        <dbReference type="SAM" id="MobiDB-lite"/>
    </source>
</evidence>
<dbReference type="Pfam" id="PF05212">
    <property type="entry name" value="DUF707"/>
    <property type="match status" value="1"/>
</dbReference>
<dbReference type="EMBL" id="PKPP01004166">
    <property type="protein sequence ID" value="PWA65741.1"/>
    <property type="molecule type" value="Genomic_DNA"/>
</dbReference>
<dbReference type="InterPro" id="IPR007877">
    <property type="entry name" value="DUF707"/>
</dbReference>
<proteinExistence type="predicted"/>
<dbReference type="PANTHER" id="PTHR31210:SF74">
    <property type="entry name" value="LYSINE KETOGLUTARATE REDUCTASE TRANS-SPLICING-LIKE PROTEIN"/>
    <property type="match status" value="1"/>
</dbReference>
<dbReference type="PANTHER" id="PTHR31210">
    <property type="entry name" value="OS06G0731900 PROTEIN"/>
    <property type="match status" value="1"/>
</dbReference>
<organism evidence="2 3">
    <name type="scientific">Artemisia annua</name>
    <name type="common">Sweet wormwood</name>
    <dbReference type="NCBI Taxonomy" id="35608"/>
    <lineage>
        <taxon>Eukaryota</taxon>
        <taxon>Viridiplantae</taxon>
        <taxon>Streptophyta</taxon>
        <taxon>Embryophyta</taxon>
        <taxon>Tracheophyta</taxon>
        <taxon>Spermatophyta</taxon>
        <taxon>Magnoliopsida</taxon>
        <taxon>eudicotyledons</taxon>
        <taxon>Gunneridae</taxon>
        <taxon>Pentapetalae</taxon>
        <taxon>asterids</taxon>
        <taxon>campanulids</taxon>
        <taxon>Asterales</taxon>
        <taxon>Asteraceae</taxon>
        <taxon>Asteroideae</taxon>
        <taxon>Anthemideae</taxon>
        <taxon>Artemisiinae</taxon>
        <taxon>Artemisia</taxon>
    </lineage>
</organism>
<dbReference type="STRING" id="35608.A0A2U1MWV2"/>
<evidence type="ECO:0000313" key="2">
    <source>
        <dbReference type="EMBL" id="PWA65741.1"/>
    </source>
</evidence>
<evidence type="ECO:0000313" key="3">
    <source>
        <dbReference type="Proteomes" id="UP000245207"/>
    </source>
</evidence>
<comment type="caution">
    <text evidence="2">The sequence shown here is derived from an EMBL/GenBank/DDBJ whole genome shotgun (WGS) entry which is preliminary data.</text>
</comment>
<keyword evidence="3" id="KW-1185">Reference proteome</keyword>
<feature type="region of interest" description="Disordered" evidence="1">
    <location>
        <begin position="41"/>
        <end position="106"/>
    </location>
</feature>
<reference evidence="2 3" key="1">
    <citation type="journal article" date="2018" name="Mol. Plant">
        <title>The genome of Artemisia annua provides insight into the evolution of Asteraceae family and artemisinin biosynthesis.</title>
        <authorList>
            <person name="Shen Q."/>
            <person name="Zhang L."/>
            <person name="Liao Z."/>
            <person name="Wang S."/>
            <person name="Yan T."/>
            <person name="Shi P."/>
            <person name="Liu M."/>
            <person name="Fu X."/>
            <person name="Pan Q."/>
            <person name="Wang Y."/>
            <person name="Lv Z."/>
            <person name="Lu X."/>
            <person name="Zhang F."/>
            <person name="Jiang W."/>
            <person name="Ma Y."/>
            <person name="Chen M."/>
            <person name="Hao X."/>
            <person name="Li L."/>
            <person name="Tang Y."/>
            <person name="Lv G."/>
            <person name="Zhou Y."/>
            <person name="Sun X."/>
            <person name="Brodelius P.E."/>
            <person name="Rose J.K.C."/>
            <person name="Tang K."/>
        </authorList>
    </citation>
    <scope>NUCLEOTIDE SEQUENCE [LARGE SCALE GENOMIC DNA]</scope>
    <source>
        <strain evidence="3">cv. Huhao1</strain>
        <tissue evidence="2">Leaf</tissue>
    </source>
</reference>
<accession>A0A2U1MWV2</accession>
<protein>
    <submittedName>
        <fullName evidence="2">Uncharacterized protein</fullName>
    </submittedName>
</protein>
<sequence length="172" mass="19849">MSNTSMEIWLAQIQAMFKRHRLEIEEIIDARMDNIMNHIQSLNKNDPSKKDKVEEGTSAKEAKEGSYQEADNVKDKESSVKKEKNKQPKVRPTRVQPKPQLQNRSDLNHGWGLDILFGYCAQGDRTKTVGVVDAEYIVHYGFPTFGEPQNKCGPIFVRFFHWDAGFCVDRYL</sequence>
<gene>
    <name evidence="2" type="ORF">CTI12_AA166770</name>
</gene>
<name>A0A2U1MWV2_ARTAN</name>